<reference evidence="9" key="1">
    <citation type="submission" date="2015-07" db="EMBL/GenBank/DDBJ databases">
        <authorList>
            <person name="Urmite Genomes"/>
        </authorList>
    </citation>
    <scope>NUCLEOTIDE SEQUENCE [LARGE SCALE GENOMIC DNA]</scope>
    <source>
        <strain evidence="9">type strain: ATCC 49404</strain>
    </source>
</reference>
<dbReference type="InterPro" id="IPR017972">
    <property type="entry name" value="Cyt_P450_CS"/>
</dbReference>
<dbReference type="InterPro" id="IPR036396">
    <property type="entry name" value="Cyt_P450_sf"/>
</dbReference>
<dbReference type="GO" id="GO:0020037">
    <property type="term" value="F:heme binding"/>
    <property type="evidence" value="ECO:0007669"/>
    <property type="project" value="InterPro"/>
</dbReference>
<gene>
    <name evidence="8" type="ORF">BN2156_05588</name>
</gene>
<dbReference type="InterPro" id="IPR001128">
    <property type="entry name" value="Cyt_P450"/>
</dbReference>
<dbReference type="STRING" id="146018.BN2156_05588"/>
<keyword evidence="9" id="KW-1185">Reference proteome</keyword>
<dbReference type="PROSITE" id="PS00086">
    <property type="entry name" value="CYTOCHROME_P450"/>
    <property type="match status" value="1"/>
</dbReference>
<evidence type="ECO:0000256" key="5">
    <source>
        <dbReference type="ARBA" id="ARBA00023004"/>
    </source>
</evidence>
<keyword evidence="2 7" id="KW-0349">Heme</keyword>
<sequence>MLAFSILLAGTDTTRTQLGASMQVLCDHPEQWALLRDRPELAMNAVHETMRHSPSMCSTLRSVTEDATVGEYTFPAGTFIIVNTYAANRDPAIYDDPTRFDITRDDPPPILTFGGGAHYCLGASLARRELSEALKILSHRMLNPRRTGPSPWRPLLGMSGPPGEQTKNRTFTSGFVRFCVCSRELLRRRVERLELVQ</sequence>
<keyword evidence="5 7" id="KW-0408">Iron</keyword>
<evidence type="ECO:0000256" key="3">
    <source>
        <dbReference type="ARBA" id="ARBA00022723"/>
    </source>
</evidence>
<comment type="similarity">
    <text evidence="1 7">Belongs to the cytochrome P450 family.</text>
</comment>
<dbReference type="SUPFAM" id="SSF48264">
    <property type="entry name" value="Cytochrome P450"/>
    <property type="match status" value="1"/>
</dbReference>
<name>A0A0H5RXM5_9MYCO</name>
<dbReference type="Pfam" id="PF00067">
    <property type="entry name" value="p450"/>
    <property type="match status" value="1"/>
</dbReference>
<dbReference type="PANTHER" id="PTHR46696">
    <property type="entry name" value="P450, PUTATIVE (EUROFUNG)-RELATED"/>
    <property type="match status" value="1"/>
</dbReference>
<protein>
    <submittedName>
        <fullName evidence="8">Cytochrome P450</fullName>
    </submittedName>
</protein>
<dbReference type="PRINTS" id="PR00385">
    <property type="entry name" value="P450"/>
</dbReference>
<evidence type="ECO:0000256" key="6">
    <source>
        <dbReference type="ARBA" id="ARBA00023033"/>
    </source>
</evidence>
<evidence type="ECO:0000256" key="7">
    <source>
        <dbReference type="RuleBase" id="RU000461"/>
    </source>
</evidence>
<dbReference type="GO" id="GO:0004497">
    <property type="term" value="F:monooxygenase activity"/>
    <property type="evidence" value="ECO:0007669"/>
    <property type="project" value="UniProtKB-KW"/>
</dbReference>
<evidence type="ECO:0000256" key="1">
    <source>
        <dbReference type="ARBA" id="ARBA00010617"/>
    </source>
</evidence>
<dbReference type="InterPro" id="IPR002397">
    <property type="entry name" value="Cyt_P450_B"/>
</dbReference>
<keyword evidence="4 7" id="KW-0560">Oxidoreductase</keyword>
<evidence type="ECO:0000256" key="2">
    <source>
        <dbReference type="ARBA" id="ARBA00022617"/>
    </source>
</evidence>
<dbReference type="Gene3D" id="1.10.630.10">
    <property type="entry name" value="Cytochrome P450"/>
    <property type="match status" value="1"/>
</dbReference>
<accession>A0A0H5RXM5</accession>
<dbReference type="GO" id="GO:0005506">
    <property type="term" value="F:iron ion binding"/>
    <property type="evidence" value="ECO:0007669"/>
    <property type="project" value="InterPro"/>
</dbReference>
<dbReference type="Proteomes" id="UP000199147">
    <property type="component" value="Unassembled WGS sequence"/>
</dbReference>
<evidence type="ECO:0000313" key="9">
    <source>
        <dbReference type="Proteomes" id="UP000199147"/>
    </source>
</evidence>
<dbReference type="GO" id="GO:0016705">
    <property type="term" value="F:oxidoreductase activity, acting on paired donors, with incorporation or reduction of molecular oxygen"/>
    <property type="evidence" value="ECO:0007669"/>
    <property type="project" value="InterPro"/>
</dbReference>
<proteinExistence type="inferred from homology"/>
<dbReference type="PANTHER" id="PTHR46696:SF3">
    <property type="entry name" value="PULCHERRIMINIC ACID SYNTHASE"/>
    <property type="match status" value="1"/>
</dbReference>
<evidence type="ECO:0000313" key="8">
    <source>
        <dbReference type="EMBL" id="CRZ18683.1"/>
    </source>
</evidence>
<keyword evidence="3 7" id="KW-0479">Metal-binding</keyword>
<dbReference type="PRINTS" id="PR00359">
    <property type="entry name" value="BP450"/>
</dbReference>
<dbReference type="AlphaFoldDB" id="A0A0H5RXM5"/>
<dbReference type="EMBL" id="CWKH01000003">
    <property type="protein sequence ID" value="CRZ18683.1"/>
    <property type="molecule type" value="Genomic_DNA"/>
</dbReference>
<evidence type="ECO:0000256" key="4">
    <source>
        <dbReference type="ARBA" id="ARBA00023002"/>
    </source>
</evidence>
<keyword evidence="6 7" id="KW-0503">Monooxygenase</keyword>
<organism evidence="8 9">
    <name type="scientific">Mycolicibacterium neworleansense</name>
    <dbReference type="NCBI Taxonomy" id="146018"/>
    <lineage>
        <taxon>Bacteria</taxon>
        <taxon>Bacillati</taxon>
        <taxon>Actinomycetota</taxon>
        <taxon>Actinomycetes</taxon>
        <taxon>Mycobacteriales</taxon>
        <taxon>Mycobacteriaceae</taxon>
        <taxon>Mycolicibacterium</taxon>
    </lineage>
</organism>